<proteinExistence type="predicted"/>
<dbReference type="AlphaFoldDB" id="A0A2G2W4L0"/>
<evidence type="ECO:0000313" key="2">
    <source>
        <dbReference type="Proteomes" id="UP000224567"/>
    </source>
</evidence>
<comment type="caution">
    <text evidence="1">The sequence shown here is derived from an EMBL/GenBank/DDBJ whole genome shotgun (WGS) entry which is preliminary data.</text>
</comment>
<name>A0A2G2W4L0_CAPBA</name>
<gene>
    <name evidence="1" type="ORF">CQW23_19007</name>
</gene>
<dbReference type="OrthoDB" id="1302304at2759"/>
<reference evidence="2" key="2">
    <citation type="journal article" date="2017" name="J. Anim. Genet.">
        <title>Multiple reference genome sequences of hot pepper reveal the massive evolution of plant disease resistance genes by retroduplication.</title>
        <authorList>
            <person name="Kim S."/>
            <person name="Park J."/>
            <person name="Yeom S.-I."/>
            <person name="Kim Y.-M."/>
            <person name="Seo E."/>
            <person name="Kim K.-T."/>
            <person name="Kim M.-S."/>
            <person name="Lee J.M."/>
            <person name="Cheong K."/>
            <person name="Shin H.-S."/>
            <person name="Kim S.-B."/>
            <person name="Han K."/>
            <person name="Lee J."/>
            <person name="Park M."/>
            <person name="Lee H.-A."/>
            <person name="Lee H.-Y."/>
            <person name="Lee Y."/>
            <person name="Oh S."/>
            <person name="Lee J.H."/>
            <person name="Choi E."/>
            <person name="Choi E."/>
            <person name="Lee S.E."/>
            <person name="Jeon J."/>
            <person name="Kim H."/>
            <person name="Choi G."/>
            <person name="Song H."/>
            <person name="Lee J."/>
            <person name="Lee S.-C."/>
            <person name="Kwon J.-K."/>
            <person name="Lee H.-Y."/>
            <person name="Koo N."/>
            <person name="Hong Y."/>
            <person name="Kim R.W."/>
            <person name="Kang W.-H."/>
            <person name="Huh J.H."/>
            <person name="Kang B.-C."/>
            <person name="Yang T.-J."/>
            <person name="Lee Y.-H."/>
            <person name="Bennetzen J.L."/>
            <person name="Choi D."/>
        </authorList>
    </citation>
    <scope>NUCLEOTIDE SEQUENCE [LARGE SCALE GENOMIC DNA]</scope>
    <source>
        <strain evidence="2">cv. PBC81</strain>
    </source>
</reference>
<evidence type="ECO:0000313" key="1">
    <source>
        <dbReference type="EMBL" id="PHT40153.1"/>
    </source>
</evidence>
<reference evidence="1 2" key="1">
    <citation type="journal article" date="2017" name="Genome Biol.">
        <title>New reference genome sequences of hot pepper reveal the massive evolution of plant disease-resistance genes by retroduplication.</title>
        <authorList>
            <person name="Kim S."/>
            <person name="Park J."/>
            <person name="Yeom S.I."/>
            <person name="Kim Y.M."/>
            <person name="Seo E."/>
            <person name="Kim K.T."/>
            <person name="Kim M.S."/>
            <person name="Lee J.M."/>
            <person name="Cheong K."/>
            <person name="Shin H.S."/>
            <person name="Kim S.B."/>
            <person name="Han K."/>
            <person name="Lee J."/>
            <person name="Park M."/>
            <person name="Lee H.A."/>
            <person name="Lee H.Y."/>
            <person name="Lee Y."/>
            <person name="Oh S."/>
            <person name="Lee J.H."/>
            <person name="Choi E."/>
            <person name="Choi E."/>
            <person name="Lee S.E."/>
            <person name="Jeon J."/>
            <person name="Kim H."/>
            <person name="Choi G."/>
            <person name="Song H."/>
            <person name="Lee J."/>
            <person name="Lee S.C."/>
            <person name="Kwon J.K."/>
            <person name="Lee H.Y."/>
            <person name="Koo N."/>
            <person name="Hong Y."/>
            <person name="Kim R.W."/>
            <person name="Kang W.H."/>
            <person name="Huh J.H."/>
            <person name="Kang B.C."/>
            <person name="Yang T.J."/>
            <person name="Lee Y.H."/>
            <person name="Bennetzen J.L."/>
            <person name="Choi D."/>
        </authorList>
    </citation>
    <scope>NUCLEOTIDE SEQUENCE [LARGE SCALE GENOMIC DNA]</scope>
    <source>
        <strain evidence="2">cv. PBC81</strain>
    </source>
</reference>
<dbReference type="EMBL" id="MLFT02000008">
    <property type="protein sequence ID" value="PHT40153.1"/>
    <property type="molecule type" value="Genomic_DNA"/>
</dbReference>
<protein>
    <submittedName>
        <fullName evidence="1">Uncharacterized protein</fullName>
    </submittedName>
</protein>
<sequence>MTALQAKYGDDVGYGNSIYENSSPIYKAETYLLAYSEAINIVPPEVEWTVPQEVQDTKIFPKLGRKKVKCVKGFGEIFKSKRRNRRVFPHHYDLLILRNDFDRLFHNLGEDRAYLERELRCIAHFLRAVLERIGMNDNAYITPPPSP</sequence>
<accession>A0A2G2W4L0</accession>
<dbReference type="Proteomes" id="UP000224567">
    <property type="component" value="Unassembled WGS sequence"/>
</dbReference>
<keyword evidence="2" id="KW-1185">Reference proteome</keyword>
<organism evidence="1 2">
    <name type="scientific">Capsicum baccatum</name>
    <name type="common">Peruvian pepper</name>
    <dbReference type="NCBI Taxonomy" id="33114"/>
    <lineage>
        <taxon>Eukaryota</taxon>
        <taxon>Viridiplantae</taxon>
        <taxon>Streptophyta</taxon>
        <taxon>Embryophyta</taxon>
        <taxon>Tracheophyta</taxon>
        <taxon>Spermatophyta</taxon>
        <taxon>Magnoliopsida</taxon>
        <taxon>eudicotyledons</taxon>
        <taxon>Gunneridae</taxon>
        <taxon>Pentapetalae</taxon>
        <taxon>asterids</taxon>
        <taxon>lamiids</taxon>
        <taxon>Solanales</taxon>
        <taxon>Solanaceae</taxon>
        <taxon>Solanoideae</taxon>
        <taxon>Capsiceae</taxon>
        <taxon>Capsicum</taxon>
    </lineage>
</organism>